<dbReference type="SUPFAM" id="SSF53474">
    <property type="entry name" value="alpha/beta-Hydrolases"/>
    <property type="match status" value="1"/>
</dbReference>
<evidence type="ECO:0000256" key="1">
    <source>
        <dbReference type="ARBA" id="ARBA00007169"/>
    </source>
</evidence>
<dbReference type="PANTHER" id="PTHR11487">
    <property type="entry name" value="THIOESTERASE"/>
    <property type="match status" value="1"/>
</dbReference>
<gene>
    <name evidence="3" type="ORF">J4P90_11660</name>
</gene>
<feature type="domain" description="Thioesterase" evidence="2">
    <location>
        <begin position="3"/>
        <end position="227"/>
    </location>
</feature>
<name>A0ABS3NY71_9BACI</name>
<evidence type="ECO:0000313" key="4">
    <source>
        <dbReference type="Proteomes" id="UP000677611"/>
    </source>
</evidence>
<dbReference type="InterPro" id="IPR001031">
    <property type="entry name" value="Thioesterase"/>
</dbReference>
<dbReference type="InterPro" id="IPR012223">
    <property type="entry name" value="TEII"/>
</dbReference>
<evidence type="ECO:0000259" key="2">
    <source>
        <dbReference type="Pfam" id="PF00975"/>
    </source>
</evidence>
<keyword evidence="4" id="KW-1185">Reference proteome</keyword>
<dbReference type="Gene3D" id="3.40.50.1820">
    <property type="entry name" value="alpha/beta hydrolase"/>
    <property type="match status" value="1"/>
</dbReference>
<dbReference type="InterPro" id="IPR029058">
    <property type="entry name" value="AB_hydrolase_fold"/>
</dbReference>
<dbReference type="EMBL" id="JAGDQJ010000013">
    <property type="protein sequence ID" value="MBO1625888.1"/>
    <property type="molecule type" value="Genomic_DNA"/>
</dbReference>
<evidence type="ECO:0000313" key="3">
    <source>
        <dbReference type="EMBL" id="MBO1625888.1"/>
    </source>
</evidence>
<organism evidence="3 4">
    <name type="scientific">Bacillus arachidis</name>
    <dbReference type="NCBI Taxonomy" id="2819290"/>
    <lineage>
        <taxon>Bacteria</taxon>
        <taxon>Bacillati</taxon>
        <taxon>Bacillota</taxon>
        <taxon>Bacilli</taxon>
        <taxon>Bacillales</taxon>
        <taxon>Bacillaceae</taxon>
        <taxon>Bacillus</taxon>
    </lineage>
</organism>
<comment type="similarity">
    <text evidence="1">Belongs to the thioesterase family.</text>
</comment>
<sequence>MLLFCLPYAGGSEVGYYKWRNHLDKSIYLHPVPLKGRGQRFNEGFYMSMKEVTDDIYNMIQDKIDQNQYALYGHSMGSILAYELYHKIRSEGKRLPEHIFFSGCKTPDRMKDKEKLHHFSDQELLSKLGVLGGIPKELVDSKELTDLFLPIIRNDLKILGEYEYNPNQHKIECDISILIGTEDTVKLEEALDWNKYSEREAIVYTLNGNHFFINNNVEYINSIINKSLIYEKNNKNQVGVNYEYL</sequence>
<proteinExistence type="inferred from homology"/>
<dbReference type="PANTHER" id="PTHR11487:SF0">
    <property type="entry name" value="S-ACYL FATTY ACID SYNTHASE THIOESTERASE, MEDIUM CHAIN"/>
    <property type="match status" value="1"/>
</dbReference>
<dbReference type="Proteomes" id="UP000677611">
    <property type="component" value="Unassembled WGS sequence"/>
</dbReference>
<dbReference type="Pfam" id="PF00975">
    <property type="entry name" value="Thioesterase"/>
    <property type="match status" value="1"/>
</dbReference>
<dbReference type="RefSeq" id="WP_208017757.1">
    <property type="nucleotide sequence ID" value="NZ_JAGDQJ010000013.1"/>
</dbReference>
<accession>A0ABS3NY71</accession>
<protein>
    <submittedName>
        <fullName evidence="3">Thioesterase</fullName>
    </submittedName>
</protein>
<reference evidence="3 4" key="1">
    <citation type="submission" date="2021-03" db="EMBL/GenBank/DDBJ databases">
        <title>Identification of novel Bacillus strains.</title>
        <authorList>
            <person name="Xiao Z."/>
            <person name="Li Y."/>
            <person name="Shen J."/>
        </authorList>
    </citation>
    <scope>NUCLEOTIDE SEQUENCE [LARGE SCALE GENOMIC DNA]</scope>
    <source>
        <strain evidence="3 4">SY8</strain>
    </source>
</reference>
<comment type="caution">
    <text evidence="3">The sequence shown here is derived from an EMBL/GenBank/DDBJ whole genome shotgun (WGS) entry which is preliminary data.</text>
</comment>